<accession>A0ABT8LF15</accession>
<proteinExistence type="predicted"/>
<gene>
    <name evidence="1" type="ORF">QQ020_30165</name>
</gene>
<reference evidence="1" key="1">
    <citation type="submission" date="2023-06" db="EMBL/GenBank/DDBJ databases">
        <title>Genomic of Agaribacillus aureum.</title>
        <authorList>
            <person name="Wang G."/>
        </authorList>
    </citation>
    <scope>NUCLEOTIDE SEQUENCE</scope>
    <source>
        <strain evidence="1">BMA12</strain>
    </source>
</reference>
<organism evidence="1 2">
    <name type="scientific">Agaribacillus aureus</name>
    <dbReference type="NCBI Taxonomy" id="3051825"/>
    <lineage>
        <taxon>Bacteria</taxon>
        <taxon>Pseudomonadati</taxon>
        <taxon>Bacteroidota</taxon>
        <taxon>Cytophagia</taxon>
        <taxon>Cytophagales</taxon>
        <taxon>Splendidivirgaceae</taxon>
        <taxon>Agaribacillus</taxon>
    </lineage>
</organism>
<evidence type="ECO:0000313" key="1">
    <source>
        <dbReference type="EMBL" id="MDN5216372.1"/>
    </source>
</evidence>
<dbReference type="Proteomes" id="UP001172083">
    <property type="component" value="Unassembled WGS sequence"/>
</dbReference>
<dbReference type="EMBL" id="JAUJEB010000008">
    <property type="protein sequence ID" value="MDN5216372.1"/>
    <property type="molecule type" value="Genomic_DNA"/>
</dbReference>
<dbReference type="Pfam" id="PF25594">
    <property type="entry name" value="GldB_lipo"/>
    <property type="match status" value="1"/>
</dbReference>
<protein>
    <submittedName>
        <fullName evidence="1">Gliding motility lipoprotein GldB</fullName>
    </submittedName>
</protein>
<dbReference type="PROSITE" id="PS51257">
    <property type="entry name" value="PROKAR_LIPOPROTEIN"/>
    <property type="match status" value="1"/>
</dbReference>
<name>A0ABT8LF15_9BACT</name>
<keyword evidence="1" id="KW-0449">Lipoprotein</keyword>
<keyword evidence="2" id="KW-1185">Reference proteome</keyword>
<dbReference type="InterPro" id="IPR019853">
    <property type="entry name" value="GldB-like"/>
</dbReference>
<dbReference type="RefSeq" id="WP_346761710.1">
    <property type="nucleotide sequence ID" value="NZ_JAUJEB010000008.1"/>
</dbReference>
<evidence type="ECO:0000313" key="2">
    <source>
        <dbReference type="Proteomes" id="UP001172083"/>
    </source>
</evidence>
<comment type="caution">
    <text evidence="1">The sequence shown here is derived from an EMBL/GenBank/DDBJ whole genome shotgun (WGS) entry which is preliminary data.</text>
</comment>
<sequence>MRGIYWLVELTLLATILLISSCGDKPCGEDIDIQNIDVNVEIERLEDEFFELTTAEEAITFLDENPVLSEAFYQRSQFPNDSILVNKLLSLAGSPYLDTMRREVDTLFGELTDIRASFEGAFRRIKYYYPEFQPPEIKTIITGLGDGSDLYISPELIIIGLDWFLGEAGSYAPNNIPQYIKQRLTKDYLVPSCIMFLSDPFNATALEDKTMLAEMLYFGKAYAFTKEMMPCISDSLILGYSGQQIKEINFNQERIWGHFVDESLLYETNHFVKVKYLNERPNVPEIGDKCPGRIARWLGWQVIQNYRKKSDIGFVDLMKEVDAGEIFRQSKYRPTPH</sequence>